<feature type="transmembrane region" description="Helical" evidence="2">
    <location>
        <begin position="12"/>
        <end position="30"/>
    </location>
</feature>
<feature type="region of interest" description="Disordered" evidence="1">
    <location>
        <begin position="63"/>
        <end position="131"/>
    </location>
</feature>
<evidence type="ECO:0000313" key="4">
    <source>
        <dbReference type="Proteomes" id="UP000291469"/>
    </source>
</evidence>
<name>A0A411YIY0_9ACTN</name>
<dbReference type="Proteomes" id="UP000291469">
    <property type="component" value="Chromosome"/>
</dbReference>
<keyword evidence="2" id="KW-0472">Membrane</keyword>
<evidence type="ECO:0000256" key="1">
    <source>
        <dbReference type="SAM" id="MobiDB-lite"/>
    </source>
</evidence>
<feature type="transmembrane region" description="Helical" evidence="2">
    <location>
        <begin position="36"/>
        <end position="57"/>
    </location>
</feature>
<dbReference type="AlphaFoldDB" id="A0A411YIY0"/>
<reference evidence="3 4" key="1">
    <citation type="submission" date="2019-01" db="EMBL/GenBank/DDBJ databases">
        <title>Egibacter rhizosphaerae EGI 80759T.</title>
        <authorList>
            <person name="Chen D.-D."/>
            <person name="Tian Y."/>
            <person name="Jiao J.-Y."/>
            <person name="Zhang X.-T."/>
            <person name="Zhang Y.-G."/>
            <person name="Zhang Y."/>
            <person name="Xiao M."/>
            <person name="Shu W.-S."/>
            <person name="Li W.-J."/>
        </authorList>
    </citation>
    <scope>NUCLEOTIDE SEQUENCE [LARGE SCALE GENOMIC DNA]</scope>
    <source>
        <strain evidence="3 4">EGI 80759</strain>
    </source>
</reference>
<gene>
    <name evidence="3" type="ORF">ER308_17875</name>
</gene>
<evidence type="ECO:0000256" key="2">
    <source>
        <dbReference type="SAM" id="Phobius"/>
    </source>
</evidence>
<keyword evidence="2" id="KW-1133">Transmembrane helix</keyword>
<dbReference type="KEGG" id="erz:ER308_17875"/>
<proteinExistence type="predicted"/>
<organism evidence="3 4">
    <name type="scientific">Egibacter rhizosphaerae</name>
    <dbReference type="NCBI Taxonomy" id="1670831"/>
    <lineage>
        <taxon>Bacteria</taxon>
        <taxon>Bacillati</taxon>
        <taxon>Actinomycetota</taxon>
        <taxon>Nitriliruptoria</taxon>
        <taxon>Egibacterales</taxon>
        <taxon>Egibacteraceae</taxon>
        <taxon>Egibacter</taxon>
    </lineage>
</organism>
<evidence type="ECO:0000313" key="3">
    <source>
        <dbReference type="EMBL" id="QBI21254.1"/>
    </source>
</evidence>
<protein>
    <submittedName>
        <fullName evidence="3">Uncharacterized protein</fullName>
    </submittedName>
</protein>
<keyword evidence="4" id="KW-1185">Reference proteome</keyword>
<dbReference type="RefSeq" id="WP_131156247.1">
    <property type="nucleotide sequence ID" value="NZ_CP036402.1"/>
</dbReference>
<keyword evidence="2" id="KW-0812">Transmembrane</keyword>
<dbReference type="EMBL" id="CP036402">
    <property type="protein sequence ID" value="QBI21254.1"/>
    <property type="molecule type" value="Genomic_DNA"/>
</dbReference>
<sequence length="131" mass="13039">MDVGPLRRMIGALGLIGLAPTAWLLITGGISPPTAAIRGLATLVAVVLVGRLVGAVVRGLAGRVEANGHTTTAPARGPSAQDGRPADPSRRAGRAARRSRGDREGAGSTEEGSAARGGDADAETAVSGRGR</sequence>
<accession>A0A411YIY0</accession>